<evidence type="ECO:0000256" key="7">
    <source>
        <dbReference type="ARBA" id="ARBA00022990"/>
    </source>
</evidence>
<comment type="function">
    <text evidence="13">Component of the intraflagellar transport (IFT) complex B: together with IFT74, forms a tubulin-binding module that specifically mediates transport of tubulin within the cilium. Binds tubulin via its CH (calponin-homology)-like region. Required for ciliogenesis. Required for proper regulation of SHH signaling. Plays an important role during spermatogenesis by modulating the assembly and elongation of the sperm flagella.</text>
</comment>
<accession>R7UNL3</accession>
<keyword evidence="7" id="KW-0007">Acetylation</keyword>
<dbReference type="InterPro" id="IPR029600">
    <property type="entry name" value="IFT81"/>
</dbReference>
<dbReference type="GO" id="GO:0036064">
    <property type="term" value="C:ciliary basal body"/>
    <property type="evidence" value="ECO:0007669"/>
    <property type="project" value="TreeGrafter"/>
</dbReference>
<evidence type="ECO:0000256" key="14">
    <source>
        <dbReference type="ARBA" id="ARBA00073058"/>
    </source>
</evidence>
<keyword evidence="2" id="KW-0963">Cytoplasm</keyword>
<sequence length="680" mass="78477">MSESLKFIVSELNKAPFQKSYNLISFDSLEPLQRLQVLTDVLAEVDPKQKVDVREEAADQTAIRIFGILRILKYKPPAENSNLAAFRQGIVQGDKAVIHPILEWLLKSIPDLRKRAYLARYLVKIDIPPDFIADEQISELFLQYESLMGEFKEIHKQSEMLKTSGFNTSDIKKDIASMEDEKEQLAKRVERLKRKVSTSPNSGPMLVIARNLRVERDREERLVKQKNEQKNLIVQMEQRIQRMQQQIKDTKQASIGTTPQGLIQRLEEETKVNGYMVREQMPREIATLKKGTQKLQKIVAEPAMGQSDLDDINSQIHKMNAEVNQLIEKRMMSNDPIDDKLSLFRQQAAIIAHKKEVAAEALREVREELQIQEAEASGKRSQARQGDGEEVLKGEEFKRYVSKLRSTNTIYKKKRQEIAELRAEAGVLSRSEEILKGRDDTINQRLGKLEARQGVSGYRETQEALENVSAMKSEMDMMKGRTLEDISYLVQQLTKKIADKKSALAPIIKELRPLRQRAQELSTEYEAKKGAYDTMAAGLESNRSKLDQEVRAYREEISAEESRFHYLKSIMELNIVQQQRINNEMKAYVSSDPQEKKRAYREQYTRKIQEQENLGKGLREKQKFVRENQSSNLGQMRMWRDLHRLMEVKLHGGQGQGQSHRGHDGPKTVTFDVPDDRLVL</sequence>
<evidence type="ECO:0000256" key="5">
    <source>
        <dbReference type="ARBA" id="ARBA00022794"/>
    </source>
</evidence>
<dbReference type="EMBL" id="KB301444">
    <property type="protein sequence ID" value="ELU05522.1"/>
    <property type="molecule type" value="Genomic_DNA"/>
</dbReference>
<evidence type="ECO:0000256" key="13">
    <source>
        <dbReference type="ARBA" id="ARBA00055755"/>
    </source>
</evidence>
<dbReference type="OrthoDB" id="276029at2759"/>
<keyword evidence="6" id="KW-0744">Spermatogenesis</keyword>
<evidence type="ECO:0000256" key="6">
    <source>
        <dbReference type="ARBA" id="ARBA00022871"/>
    </source>
</evidence>
<keyword evidence="3" id="KW-0597">Phosphoprotein</keyword>
<dbReference type="GO" id="GO:0007283">
    <property type="term" value="P:spermatogenesis"/>
    <property type="evidence" value="ECO:0007669"/>
    <property type="project" value="UniProtKB-KW"/>
</dbReference>
<keyword evidence="8 16" id="KW-0175">Coiled coil</keyword>
<evidence type="ECO:0000256" key="1">
    <source>
        <dbReference type="ARBA" id="ARBA00004120"/>
    </source>
</evidence>
<keyword evidence="5" id="KW-0970">Cilium biogenesis/degradation</keyword>
<evidence type="ECO:0000256" key="17">
    <source>
        <dbReference type="SAM" id="MobiDB-lite"/>
    </source>
</evidence>
<feature type="coiled-coil region" evidence="16">
    <location>
        <begin position="536"/>
        <end position="563"/>
    </location>
</feature>
<feature type="domain" description="IFT81 calponin homology" evidence="18">
    <location>
        <begin position="3"/>
        <end position="126"/>
    </location>
</feature>
<organism evidence="19">
    <name type="scientific">Capitella teleta</name>
    <name type="common">Polychaete worm</name>
    <dbReference type="NCBI Taxonomy" id="283909"/>
    <lineage>
        <taxon>Eukaryota</taxon>
        <taxon>Metazoa</taxon>
        <taxon>Spiralia</taxon>
        <taxon>Lophotrochozoa</taxon>
        <taxon>Annelida</taxon>
        <taxon>Polychaeta</taxon>
        <taxon>Sedentaria</taxon>
        <taxon>Scolecida</taxon>
        <taxon>Capitellidae</taxon>
        <taxon>Capitella</taxon>
    </lineage>
</organism>
<comment type="subcellular location">
    <subcellularLocation>
        <location evidence="1">Cytoplasm</location>
        <location evidence="1">Cytoskeleton</location>
        <location evidence="1">Cilium basal body</location>
    </subcellularLocation>
</comment>
<feature type="region of interest" description="Disordered" evidence="17">
    <location>
        <begin position="651"/>
        <end position="680"/>
    </location>
</feature>
<keyword evidence="9" id="KW-0969">Cilium</keyword>
<keyword evidence="10" id="KW-0206">Cytoskeleton</keyword>
<dbReference type="InterPro" id="IPR043016">
    <property type="entry name" value="IFT81_N_sf"/>
</dbReference>
<comment type="similarity">
    <text evidence="12">Belongs to the IFT81 family.</text>
</comment>
<dbReference type="InParanoid" id="R7UNL3"/>
<dbReference type="InterPro" id="IPR041146">
    <property type="entry name" value="IFT81_CH"/>
</dbReference>
<name>R7UNL3_CAPTE</name>
<dbReference type="GO" id="GO:0015631">
    <property type="term" value="F:tubulin binding"/>
    <property type="evidence" value="ECO:0007669"/>
    <property type="project" value="InterPro"/>
</dbReference>
<gene>
    <name evidence="19" type="ORF">CAPTEDRAFT_145724</name>
</gene>
<dbReference type="PANTHER" id="PTHR15614">
    <property type="entry name" value="INTRAFLAGELLAR TRANSPORT PROTEIN 81 HOMOLOG"/>
    <property type="match status" value="1"/>
</dbReference>
<dbReference type="STRING" id="283909.R7UNL3"/>
<keyword evidence="4" id="KW-0221">Differentiation</keyword>
<dbReference type="GO" id="GO:0060271">
    <property type="term" value="P:cilium assembly"/>
    <property type="evidence" value="ECO:0007669"/>
    <property type="project" value="InterPro"/>
</dbReference>
<evidence type="ECO:0000256" key="11">
    <source>
        <dbReference type="ARBA" id="ARBA00023273"/>
    </source>
</evidence>
<evidence type="ECO:0000313" key="19">
    <source>
        <dbReference type="EMBL" id="ELU05522.1"/>
    </source>
</evidence>
<dbReference type="GO" id="GO:0030154">
    <property type="term" value="P:cell differentiation"/>
    <property type="evidence" value="ECO:0007669"/>
    <property type="project" value="UniProtKB-KW"/>
</dbReference>
<evidence type="ECO:0000256" key="4">
    <source>
        <dbReference type="ARBA" id="ARBA00022782"/>
    </source>
</evidence>
<protein>
    <recommendedName>
        <fullName evidence="14">Intraflagellar transport protein 81 homolog</fullName>
    </recommendedName>
    <alternativeName>
        <fullName evidence="15">Carnitine deficiency-associated protein expressed in ventricle 1</fullName>
    </alternativeName>
</protein>
<evidence type="ECO:0000259" key="18">
    <source>
        <dbReference type="Pfam" id="PF18383"/>
    </source>
</evidence>
<evidence type="ECO:0000256" key="12">
    <source>
        <dbReference type="ARBA" id="ARBA00043983"/>
    </source>
</evidence>
<dbReference type="Gene3D" id="1.10.418.70">
    <property type="entry name" value="Intraflagellar transport protein 81, N-terminal domain"/>
    <property type="match status" value="1"/>
</dbReference>
<evidence type="ECO:0000256" key="2">
    <source>
        <dbReference type="ARBA" id="ARBA00022490"/>
    </source>
</evidence>
<dbReference type="FunFam" id="1.10.418.70:FF:000001">
    <property type="entry name" value="Intraflagellar transport protein 81 homolog"/>
    <property type="match status" value="1"/>
</dbReference>
<dbReference type="GO" id="GO:0042073">
    <property type="term" value="P:intraciliary transport"/>
    <property type="evidence" value="ECO:0007669"/>
    <property type="project" value="InterPro"/>
</dbReference>
<evidence type="ECO:0000256" key="3">
    <source>
        <dbReference type="ARBA" id="ARBA00022553"/>
    </source>
</evidence>
<feature type="coiled-coil region" evidence="16">
    <location>
        <begin position="168"/>
        <end position="253"/>
    </location>
</feature>
<dbReference type="PANTHER" id="PTHR15614:SF2">
    <property type="entry name" value="INTRAFLAGELLAR TRANSPORT PROTEIN 81 HOMOLOG"/>
    <property type="match status" value="1"/>
</dbReference>
<keyword evidence="11" id="KW-0966">Cell projection</keyword>
<evidence type="ECO:0000256" key="16">
    <source>
        <dbReference type="SAM" id="Coils"/>
    </source>
</evidence>
<dbReference type="GO" id="GO:0030992">
    <property type="term" value="C:intraciliary transport particle B"/>
    <property type="evidence" value="ECO:0007669"/>
    <property type="project" value="InterPro"/>
</dbReference>
<dbReference type="Pfam" id="PF18383">
    <property type="entry name" value="IFT81_CH"/>
    <property type="match status" value="1"/>
</dbReference>
<reference evidence="19" key="1">
    <citation type="journal article" date="2013" name="Nature">
        <title>Insights into bilaterian evolution from three spiralian genomes.</title>
        <authorList>
            <person name="Simakov O."/>
            <person name="Marletaz F."/>
            <person name="Cho S.J."/>
            <person name="Edsinger-Gonzales E."/>
            <person name="Havlak P."/>
            <person name="Hellsten U."/>
            <person name="Kuo D.H."/>
            <person name="Larsson T."/>
            <person name="Lv J."/>
            <person name="Arendt D."/>
            <person name="Savage R."/>
            <person name="Osoegawa K."/>
            <person name="de Jong P."/>
            <person name="Grimwood J."/>
            <person name="Chapman J.A."/>
            <person name="Shapiro H."/>
            <person name="Aerts A."/>
            <person name="Otillar R.P."/>
            <person name="Terry A.Y."/>
            <person name="Boore J.L."/>
            <person name="Grigoriev I.V."/>
            <person name="Lindberg D.R."/>
            <person name="Seaver E.C."/>
            <person name="Weisblat D.A."/>
            <person name="Putnam N.H."/>
            <person name="Rokhsar D.S."/>
        </authorList>
    </citation>
    <scope>NUCLEOTIDE SEQUENCE</scope>
    <source>
        <strain evidence="19">I ESC-2004</strain>
    </source>
</reference>
<feature type="coiled-coil region" evidence="16">
    <location>
        <begin position="309"/>
        <end position="431"/>
    </location>
</feature>
<evidence type="ECO:0000256" key="15">
    <source>
        <dbReference type="ARBA" id="ARBA00079903"/>
    </source>
</evidence>
<dbReference type="AlphaFoldDB" id="R7UNL3"/>
<evidence type="ECO:0000256" key="9">
    <source>
        <dbReference type="ARBA" id="ARBA00023069"/>
    </source>
</evidence>
<evidence type="ECO:0000256" key="10">
    <source>
        <dbReference type="ARBA" id="ARBA00023212"/>
    </source>
</evidence>
<proteinExistence type="inferred from homology"/>
<evidence type="ECO:0000256" key="8">
    <source>
        <dbReference type="ARBA" id="ARBA00023054"/>
    </source>
</evidence>